<organism evidence="7 8">
    <name type="scientific">Pleomassaria siparia CBS 279.74</name>
    <dbReference type="NCBI Taxonomy" id="1314801"/>
    <lineage>
        <taxon>Eukaryota</taxon>
        <taxon>Fungi</taxon>
        <taxon>Dikarya</taxon>
        <taxon>Ascomycota</taxon>
        <taxon>Pezizomycotina</taxon>
        <taxon>Dothideomycetes</taxon>
        <taxon>Pleosporomycetidae</taxon>
        <taxon>Pleosporales</taxon>
        <taxon>Pleomassariaceae</taxon>
        <taxon>Pleomassaria</taxon>
    </lineage>
</organism>
<feature type="compositionally biased region" description="Polar residues" evidence="5">
    <location>
        <begin position="1"/>
        <end position="24"/>
    </location>
</feature>
<evidence type="ECO:0000256" key="3">
    <source>
        <dbReference type="ARBA" id="ARBA00022827"/>
    </source>
</evidence>
<evidence type="ECO:0000256" key="1">
    <source>
        <dbReference type="ARBA" id="ARBA00001974"/>
    </source>
</evidence>
<dbReference type="Pfam" id="PF01494">
    <property type="entry name" value="FAD_binding_3"/>
    <property type="match status" value="1"/>
</dbReference>
<name>A0A6G1JX82_9PLEO</name>
<keyword evidence="2" id="KW-0285">Flavoprotein</keyword>
<keyword evidence="8" id="KW-1185">Reference proteome</keyword>
<dbReference type="EMBL" id="MU005781">
    <property type="protein sequence ID" value="KAF2704865.1"/>
    <property type="molecule type" value="Genomic_DNA"/>
</dbReference>
<dbReference type="GO" id="GO:0016709">
    <property type="term" value="F:oxidoreductase activity, acting on paired donors, with incorporation or reduction of molecular oxygen, NAD(P)H as one donor, and incorporation of one atom of oxygen"/>
    <property type="evidence" value="ECO:0007669"/>
    <property type="project" value="UniProtKB-ARBA"/>
</dbReference>
<evidence type="ECO:0000256" key="2">
    <source>
        <dbReference type="ARBA" id="ARBA00022630"/>
    </source>
</evidence>
<reference evidence="7" key="1">
    <citation type="journal article" date="2020" name="Stud. Mycol.">
        <title>101 Dothideomycetes genomes: a test case for predicting lifestyles and emergence of pathogens.</title>
        <authorList>
            <person name="Haridas S."/>
            <person name="Albert R."/>
            <person name="Binder M."/>
            <person name="Bloem J."/>
            <person name="Labutti K."/>
            <person name="Salamov A."/>
            <person name="Andreopoulos B."/>
            <person name="Baker S."/>
            <person name="Barry K."/>
            <person name="Bills G."/>
            <person name="Bluhm B."/>
            <person name="Cannon C."/>
            <person name="Castanera R."/>
            <person name="Culley D."/>
            <person name="Daum C."/>
            <person name="Ezra D."/>
            <person name="Gonzalez J."/>
            <person name="Henrissat B."/>
            <person name="Kuo A."/>
            <person name="Liang C."/>
            <person name="Lipzen A."/>
            <person name="Lutzoni F."/>
            <person name="Magnuson J."/>
            <person name="Mondo S."/>
            <person name="Nolan M."/>
            <person name="Ohm R."/>
            <person name="Pangilinan J."/>
            <person name="Park H.-J."/>
            <person name="Ramirez L."/>
            <person name="Alfaro M."/>
            <person name="Sun H."/>
            <person name="Tritt A."/>
            <person name="Yoshinaga Y."/>
            <person name="Zwiers L.-H."/>
            <person name="Turgeon B."/>
            <person name="Goodwin S."/>
            <person name="Spatafora J."/>
            <person name="Crous P."/>
            <person name="Grigoriev I."/>
        </authorList>
    </citation>
    <scope>NUCLEOTIDE SEQUENCE</scope>
    <source>
        <strain evidence="7">CBS 279.74</strain>
    </source>
</reference>
<proteinExistence type="predicted"/>
<dbReference type="AlphaFoldDB" id="A0A6G1JX82"/>
<dbReference type="Gene3D" id="3.50.50.60">
    <property type="entry name" value="FAD/NAD(P)-binding domain"/>
    <property type="match status" value="1"/>
</dbReference>
<feature type="region of interest" description="Disordered" evidence="5">
    <location>
        <begin position="1"/>
        <end position="25"/>
    </location>
</feature>
<evidence type="ECO:0000313" key="7">
    <source>
        <dbReference type="EMBL" id="KAF2704865.1"/>
    </source>
</evidence>
<dbReference type="PRINTS" id="PR00420">
    <property type="entry name" value="RNGMNOXGNASE"/>
</dbReference>
<dbReference type="InterPro" id="IPR050641">
    <property type="entry name" value="RIFMO-like"/>
</dbReference>
<accession>A0A6G1JX82</accession>
<evidence type="ECO:0000256" key="5">
    <source>
        <dbReference type="SAM" id="MobiDB-lite"/>
    </source>
</evidence>
<dbReference type="PANTHER" id="PTHR43004:SF19">
    <property type="entry name" value="BINDING MONOOXYGENASE, PUTATIVE (JCVI)-RELATED"/>
    <property type="match status" value="1"/>
</dbReference>
<dbReference type="InterPro" id="IPR002938">
    <property type="entry name" value="FAD-bd"/>
</dbReference>
<keyword evidence="3" id="KW-0274">FAD</keyword>
<keyword evidence="4" id="KW-0560">Oxidoreductase</keyword>
<dbReference type="Proteomes" id="UP000799428">
    <property type="component" value="Unassembled WGS sequence"/>
</dbReference>
<sequence>MATANEAVTSDYAKNQSTTTNGEANASAEPLPVVIAGGGCVGLFLALLLVQSSIPNKVIVIEPSPPSPESTRAMAHQPLIFPLFASAHLMPDLTRLGSFSSGLCFRTSASNGSKLIAGKVFKEGEKAQLLLPQWKFQELLIGKVKEAGGQKETSCVSVQVCTADTDADAEADDHSKKSTTKEDEEPETIKATYLVGADGAHSFVRRTLNLPFDGDTLPTMLVATDIVFDFHAHGFYDANFIIDPTSYGLIGRINTSGLWRVSYGVSPSLTWTEIQSSVHSKLRHMLPNGGLDDANGGAQAYRVKRVAPYRAQQRVVEALWREGARVGVLGDAAHLTNPYAGLGLASGIADASSLAQVLIRILSPSPSSASSSSSSSSSLATDPATLLGSWSTARRNTFLNVVDRPSRAAYQRVQSKVDTEEEIEQLLARDPLVGALKKGMPMMPPSLVTKGEDLEGW</sequence>
<dbReference type="PANTHER" id="PTHR43004">
    <property type="entry name" value="TRK SYSTEM POTASSIUM UPTAKE PROTEIN"/>
    <property type="match status" value="1"/>
</dbReference>
<protein>
    <submittedName>
        <fullName evidence="7">FAD/NAD(P)-binding domain-containing protein</fullName>
    </submittedName>
</protein>
<feature type="domain" description="FAD-binding" evidence="6">
    <location>
        <begin position="32"/>
        <end position="363"/>
    </location>
</feature>
<comment type="cofactor">
    <cofactor evidence="1">
        <name>FAD</name>
        <dbReference type="ChEBI" id="CHEBI:57692"/>
    </cofactor>
</comment>
<dbReference type="OrthoDB" id="10016252at2759"/>
<evidence type="ECO:0000259" key="6">
    <source>
        <dbReference type="Pfam" id="PF01494"/>
    </source>
</evidence>
<dbReference type="SUPFAM" id="SSF51905">
    <property type="entry name" value="FAD/NAD(P)-binding domain"/>
    <property type="match status" value="1"/>
</dbReference>
<dbReference type="GO" id="GO:0071949">
    <property type="term" value="F:FAD binding"/>
    <property type="evidence" value="ECO:0007669"/>
    <property type="project" value="InterPro"/>
</dbReference>
<evidence type="ECO:0000256" key="4">
    <source>
        <dbReference type="ARBA" id="ARBA00023002"/>
    </source>
</evidence>
<gene>
    <name evidence="7" type="ORF">K504DRAFT_441464</name>
</gene>
<dbReference type="InterPro" id="IPR036188">
    <property type="entry name" value="FAD/NAD-bd_sf"/>
</dbReference>
<dbReference type="Gene3D" id="3.30.9.10">
    <property type="entry name" value="D-Amino Acid Oxidase, subunit A, domain 2"/>
    <property type="match status" value="1"/>
</dbReference>
<evidence type="ECO:0000313" key="8">
    <source>
        <dbReference type="Proteomes" id="UP000799428"/>
    </source>
</evidence>